<feature type="region of interest" description="Disordered" evidence="2">
    <location>
        <begin position="1"/>
        <end position="25"/>
    </location>
</feature>
<dbReference type="InterPro" id="IPR050922">
    <property type="entry name" value="LytR/CpsA/Psr_CW_biosynth"/>
</dbReference>
<dbReference type="Proteomes" id="UP000050823">
    <property type="component" value="Unassembled WGS sequence"/>
</dbReference>
<dbReference type="InterPro" id="IPR004474">
    <property type="entry name" value="LytR_CpsA_psr"/>
</dbReference>
<dbReference type="EMBL" id="AYZB01000058">
    <property type="protein sequence ID" value="KRM21020.1"/>
    <property type="molecule type" value="Genomic_DNA"/>
</dbReference>
<reference evidence="5 6" key="1">
    <citation type="journal article" date="2015" name="Genome Announc.">
        <title>Expanding the biotechnology potential of lactobacilli through comparative genomics of 213 strains and associated genera.</title>
        <authorList>
            <person name="Sun Z."/>
            <person name="Harris H.M."/>
            <person name="McCann A."/>
            <person name="Guo C."/>
            <person name="Argimon S."/>
            <person name="Zhang W."/>
            <person name="Yang X."/>
            <person name="Jeffery I.B."/>
            <person name="Cooney J.C."/>
            <person name="Kagawa T.F."/>
            <person name="Liu W."/>
            <person name="Song Y."/>
            <person name="Salvetti E."/>
            <person name="Wrobel A."/>
            <person name="Rasinkangas P."/>
            <person name="Parkhill J."/>
            <person name="Rea M.C."/>
            <person name="O'Sullivan O."/>
            <person name="Ritari J."/>
            <person name="Douillard F.P."/>
            <person name="Paul Ross R."/>
            <person name="Yang R."/>
            <person name="Briner A.E."/>
            <person name="Felis G.E."/>
            <person name="de Vos W.M."/>
            <person name="Barrangou R."/>
            <person name="Klaenhammer T.R."/>
            <person name="Caufield P.W."/>
            <person name="Cui Y."/>
            <person name="Zhang H."/>
            <person name="O'Toole P.W."/>
        </authorList>
    </citation>
    <scope>NUCLEOTIDE SEQUENCE [LARGE SCALE GENOMIC DNA]</scope>
    <source>
        <strain evidence="5 6">DSM 20719</strain>
    </source>
</reference>
<proteinExistence type="inferred from homology"/>
<dbReference type="AlphaFoldDB" id="A0AA89HZS9"/>
<feature type="domain" description="Cell envelope-related transcriptional attenuator" evidence="4">
    <location>
        <begin position="106"/>
        <end position="249"/>
    </location>
</feature>
<sequence>MNSEEPDMHREQHQHHRHHHQHRHKGWTVTKVILIVLGVLIIAGGAFAAKVYMDVNQTAKTVYQPKGKTQNRRKASEKVNLNKKTPFSILLLGTDTGELGRTEKGRTDTMMLATVNPATKETNMLSIARDSRVPIVGYGQMAKINAAYAYGGIPMAVNTVQAFLNVPIDYYVLVNMKGLEQLVDAVGGVTVDNDLDFTYEGHHFVKGSVSLDGPTALKFSRMRYDDPRGDFGRQLRQQAIVQAVLKKATSLNMVTNYNKFLQVLEHNMQTNITLKNVLNIQQNYGDAMHFKTLQLKGTGQMIDGQSFQVMDPAEVSQMSTRLRQQLDLK</sequence>
<dbReference type="Pfam" id="PF03816">
    <property type="entry name" value="LytR_cpsA_psr"/>
    <property type="match status" value="1"/>
</dbReference>
<evidence type="ECO:0000256" key="1">
    <source>
        <dbReference type="ARBA" id="ARBA00006068"/>
    </source>
</evidence>
<organism evidence="5 6">
    <name type="scientific">Latilactobacillus graminis DSM 20719</name>
    <dbReference type="NCBI Taxonomy" id="1423752"/>
    <lineage>
        <taxon>Bacteria</taxon>
        <taxon>Bacillati</taxon>
        <taxon>Bacillota</taxon>
        <taxon>Bacilli</taxon>
        <taxon>Lactobacillales</taxon>
        <taxon>Lactobacillaceae</taxon>
        <taxon>Latilactobacillus</taxon>
    </lineage>
</organism>
<keyword evidence="3" id="KW-1133">Transmembrane helix</keyword>
<evidence type="ECO:0000313" key="5">
    <source>
        <dbReference type="EMBL" id="KRM21020.1"/>
    </source>
</evidence>
<feature type="compositionally biased region" description="Basic residues" evidence="2">
    <location>
        <begin position="12"/>
        <end position="25"/>
    </location>
</feature>
<evidence type="ECO:0000256" key="3">
    <source>
        <dbReference type="SAM" id="Phobius"/>
    </source>
</evidence>
<comment type="similarity">
    <text evidence="1">Belongs to the LytR/CpsA/Psr (LCP) family.</text>
</comment>
<dbReference type="PANTHER" id="PTHR33392">
    <property type="entry name" value="POLYISOPRENYL-TEICHOIC ACID--PEPTIDOGLYCAN TEICHOIC ACID TRANSFERASE TAGU"/>
    <property type="match status" value="1"/>
</dbReference>
<evidence type="ECO:0000313" key="6">
    <source>
        <dbReference type="Proteomes" id="UP000050823"/>
    </source>
</evidence>
<name>A0AA89HZS9_9LACO</name>
<feature type="compositionally biased region" description="Basic and acidic residues" evidence="2">
    <location>
        <begin position="1"/>
        <end position="11"/>
    </location>
</feature>
<gene>
    <name evidence="5" type="ORF">FC90_GL001555</name>
</gene>
<evidence type="ECO:0000256" key="2">
    <source>
        <dbReference type="SAM" id="MobiDB-lite"/>
    </source>
</evidence>
<accession>A0AA89HZS9</accession>
<evidence type="ECO:0000259" key="4">
    <source>
        <dbReference type="Pfam" id="PF03816"/>
    </source>
</evidence>
<feature type="transmembrane region" description="Helical" evidence="3">
    <location>
        <begin position="32"/>
        <end position="53"/>
    </location>
</feature>
<dbReference type="RefSeq" id="WP_226789478.1">
    <property type="nucleotide sequence ID" value="NZ_AYZB01000058.1"/>
</dbReference>
<keyword evidence="3" id="KW-0812">Transmembrane</keyword>
<dbReference type="PANTHER" id="PTHR33392:SF6">
    <property type="entry name" value="POLYISOPRENYL-TEICHOIC ACID--PEPTIDOGLYCAN TEICHOIC ACID TRANSFERASE TAGU"/>
    <property type="match status" value="1"/>
</dbReference>
<dbReference type="NCBIfam" id="TIGR00350">
    <property type="entry name" value="lytR_cpsA_psr"/>
    <property type="match status" value="1"/>
</dbReference>
<comment type="caution">
    <text evidence="5">The sequence shown here is derived from an EMBL/GenBank/DDBJ whole genome shotgun (WGS) entry which is preliminary data.</text>
</comment>
<dbReference type="Gene3D" id="3.40.630.190">
    <property type="entry name" value="LCP protein"/>
    <property type="match status" value="1"/>
</dbReference>
<protein>
    <submittedName>
        <fullName evidence="5">Cell envelope-related function transcriptional attenuator common domain protein</fullName>
    </submittedName>
</protein>
<keyword evidence="3" id="KW-0472">Membrane</keyword>